<dbReference type="Pfam" id="PF00535">
    <property type="entry name" value="Glycos_transf_2"/>
    <property type="match status" value="1"/>
</dbReference>
<evidence type="ECO:0000313" key="6">
    <source>
        <dbReference type="Proteomes" id="UP001181046"/>
    </source>
</evidence>
<proteinExistence type="predicted"/>
<evidence type="ECO:0000256" key="3">
    <source>
        <dbReference type="SAM" id="Phobius"/>
    </source>
</evidence>
<evidence type="ECO:0000256" key="2">
    <source>
        <dbReference type="ARBA" id="ARBA00022679"/>
    </source>
</evidence>
<protein>
    <submittedName>
        <fullName evidence="5">Glycosyltransferase family 2 protein</fullName>
    </submittedName>
</protein>
<keyword evidence="6" id="KW-1185">Reference proteome</keyword>
<evidence type="ECO:0000313" key="5">
    <source>
        <dbReference type="EMBL" id="MDT2758335.1"/>
    </source>
</evidence>
<dbReference type="PANTHER" id="PTHR22916">
    <property type="entry name" value="GLYCOSYLTRANSFERASE"/>
    <property type="match status" value="1"/>
</dbReference>
<keyword evidence="3" id="KW-1133">Transmembrane helix</keyword>
<dbReference type="RefSeq" id="WP_311829171.1">
    <property type="nucleotide sequence ID" value="NZ_JARQAJ010000001.1"/>
</dbReference>
<dbReference type="CDD" id="cd00761">
    <property type="entry name" value="Glyco_tranf_GTA_type"/>
    <property type="match status" value="1"/>
</dbReference>
<comment type="caution">
    <text evidence="5">The sequence shown here is derived from an EMBL/GenBank/DDBJ whole genome shotgun (WGS) entry which is preliminary data.</text>
</comment>
<evidence type="ECO:0000259" key="4">
    <source>
        <dbReference type="Pfam" id="PF00535"/>
    </source>
</evidence>
<sequence>MYYNKQIMEKPAISVIVPVYNSQDYLKLTVDSILSQSFTNFELLLIDDGSTDDSAKICDDLAEKDSRIRVVHKENGGMCAARNYALSISKGEYVTFCDNDDLYLNDLLKDNYVFAKEYNVDVVRFLRKLQRLENNNEISKSVTHNIGNHFLTRENISEKYDILRSIGGGVWNGLYRRGFLEKNNILFDESMRSGMEDLDFNLNVYDNLESLYINSKVYYLWIQRDEHSTSRKFTMNYIESLFKCAQREKKFTTHYQISNSSWLKILTDTYVYNIINSFLLPTCLLTWTEKCEILNQFRTDIFFDEKISQLDLKLLKRKSKRVYVAFILFFNRKMNILYFLIKTQQKIYKQNS</sequence>
<feature type="transmembrane region" description="Helical" evidence="3">
    <location>
        <begin position="322"/>
        <end position="341"/>
    </location>
</feature>
<gene>
    <name evidence="5" type="ORF">P7H27_00865</name>
</gene>
<keyword evidence="3" id="KW-0472">Membrane</keyword>
<dbReference type="EMBL" id="JARQAJ010000001">
    <property type="protein sequence ID" value="MDT2758335.1"/>
    <property type="molecule type" value="Genomic_DNA"/>
</dbReference>
<dbReference type="Gene3D" id="3.90.550.10">
    <property type="entry name" value="Spore Coat Polysaccharide Biosynthesis Protein SpsA, Chain A"/>
    <property type="match status" value="1"/>
</dbReference>
<keyword evidence="1" id="KW-0328">Glycosyltransferase</keyword>
<dbReference type="InterPro" id="IPR029044">
    <property type="entry name" value="Nucleotide-diphossugar_trans"/>
</dbReference>
<evidence type="ECO:0000256" key="1">
    <source>
        <dbReference type="ARBA" id="ARBA00022676"/>
    </source>
</evidence>
<reference evidence="5" key="1">
    <citation type="submission" date="2023-03" db="EMBL/GenBank/DDBJ databases">
        <authorList>
            <person name="Shen W."/>
            <person name="Cai J."/>
        </authorList>
    </citation>
    <scope>NUCLEOTIDE SEQUENCE</scope>
    <source>
        <strain evidence="5">P66-3</strain>
    </source>
</reference>
<organism evidence="5 6">
    <name type="scientific">Enterococcus xiangfangensis</name>
    <dbReference type="NCBI Taxonomy" id="1296537"/>
    <lineage>
        <taxon>Bacteria</taxon>
        <taxon>Bacillati</taxon>
        <taxon>Bacillota</taxon>
        <taxon>Bacilli</taxon>
        <taxon>Lactobacillales</taxon>
        <taxon>Enterococcaceae</taxon>
        <taxon>Enterococcus</taxon>
    </lineage>
</organism>
<dbReference type="PANTHER" id="PTHR22916:SF51">
    <property type="entry name" value="GLYCOSYLTRANSFERASE EPSH-RELATED"/>
    <property type="match status" value="1"/>
</dbReference>
<keyword evidence="2" id="KW-0808">Transferase</keyword>
<feature type="domain" description="Glycosyltransferase 2-like" evidence="4">
    <location>
        <begin position="14"/>
        <end position="142"/>
    </location>
</feature>
<accession>A0ABU3F787</accession>
<name>A0ABU3F787_9ENTE</name>
<dbReference type="SUPFAM" id="SSF53448">
    <property type="entry name" value="Nucleotide-diphospho-sugar transferases"/>
    <property type="match status" value="1"/>
</dbReference>
<dbReference type="InterPro" id="IPR001173">
    <property type="entry name" value="Glyco_trans_2-like"/>
</dbReference>
<dbReference type="Proteomes" id="UP001181046">
    <property type="component" value="Unassembled WGS sequence"/>
</dbReference>
<keyword evidence="3" id="KW-0812">Transmembrane</keyword>